<dbReference type="Pfam" id="PF13765">
    <property type="entry name" value="PRY"/>
    <property type="match status" value="1"/>
</dbReference>
<evidence type="ECO:0000256" key="5">
    <source>
        <dbReference type="ARBA" id="ARBA00022859"/>
    </source>
</evidence>
<reference evidence="11" key="3">
    <citation type="submission" date="2025-09" db="UniProtKB">
        <authorList>
            <consortium name="Ensembl"/>
        </authorList>
    </citation>
    <scope>IDENTIFICATION</scope>
</reference>
<keyword evidence="7" id="KW-0175">Coiled coil</keyword>
<evidence type="ECO:0000256" key="1">
    <source>
        <dbReference type="ARBA" id="ARBA00022588"/>
    </source>
</evidence>
<reference evidence="12" key="1">
    <citation type="submission" date="2013-10" db="EMBL/GenBank/DDBJ databases">
        <authorList>
            <person name="Schartl M."/>
            <person name="Warren W."/>
        </authorList>
    </citation>
    <scope>NUCLEOTIDE SEQUENCE [LARGE SCALE GENOMIC DNA]</scope>
    <source>
        <strain evidence="12">female</strain>
    </source>
</reference>
<feature type="domain" description="RING-type" evidence="8">
    <location>
        <begin position="19"/>
        <end position="55"/>
    </location>
</feature>
<dbReference type="PANTHER" id="PTHR25465:SF49">
    <property type="entry name" value="BLOODTHIRSTY-RELATED GENE FAMILY, MEMBER 1-RELATED"/>
    <property type="match status" value="1"/>
</dbReference>
<dbReference type="SMART" id="SM00336">
    <property type="entry name" value="BBOX"/>
    <property type="match status" value="1"/>
</dbReference>
<dbReference type="GO" id="GO:0005737">
    <property type="term" value="C:cytoplasm"/>
    <property type="evidence" value="ECO:0007669"/>
    <property type="project" value="UniProtKB-ARBA"/>
</dbReference>
<evidence type="ECO:0008006" key="13">
    <source>
        <dbReference type="Google" id="ProtNLM"/>
    </source>
</evidence>
<keyword evidence="12" id="KW-1185">Reference proteome</keyword>
<dbReference type="InterPro" id="IPR001841">
    <property type="entry name" value="Znf_RING"/>
</dbReference>
<evidence type="ECO:0000256" key="7">
    <source>
        <dbReference type="SAM" id="Coils"/>
    </source>
</evidence>
<dbReference type="SUPFAM" id="SSF57850">
    <property type="entry name" value="RING/U-box"/>
    <property type="match status" value="1"/>
</dbReference>
<keyword evidence="3 6" id="KW-0863">Zinc-finger</keyword>
<dbReference type="SMART" id="SM00184">
    <property type="entry name" value="RING"/>
    <property type="match status" value="1"/>
</dbReference>
<dbReference type="Proteomes" id="UP000028760">
    <property type="component" value="Unassembled WGS sequence"/>
</dbReference>
<dbReference type="InterPro" id="IPR001870">
    <property type="entry name" value="B30.2/SPRY"/>
</dbReference>
<dbReference type="InterPro" id="IPR006574">
    <property type="entry name" value="PRY"/>
</dbReference>
<dbReference type="Gene3D" id="3.30.160.60">
    <property type="entry name" value="Classic Zinc Finger"/>
    <property type="match status" value="1"/>
</dbReference>
<evidence type="ECO:0000256" key="3">
    <source>
        <dbReference type="ARBA" id="ARBA00022771"/>
    </source>
</evidence>
<protein>
    <recommendedName>
        <fullName evidence="13">Tripartite motif containing 25</fullName>
    </recommendedName>
</protein>
<reference evidence="11" key="2">
    <citation type="submission" date="2025-08" db="UniProtKB">
        <authorList>
            <consortium name="Ensembl"/>
        </authorList>
    </citation>
    <scope>IDENTIFICATION</scope>
</reference>
<evidence type="ECO:0000259" key="9">
    <source>
        <dbReference type="PROSITE" id="PS50119"/>
    </source>
</evidence>
<dbReference type="GeneTree" id="ENSGT01040000240400"/>
<evidence type="ECO:0000256" key="4">
    <source>
        <dbReference type="ARBA" id="ARBA00022833"/>
    </source>
</evidence>
<dbReference type="Pfam" id="PF00643">
    <property type="entry name" value="zf-B_box"/>
    <property type="match status" value="1"/>
</dbReference>
<dbReference type="CDD" id="cd13733">
    <property type="entry name" value="SPRY_PRY_C-I_1"/>
    <property type="match status" value="1"/>
</dbReference>
<dbReference type="Gene3D" id="4.10.830.40">
    <property type="match status" value="1"/>
</dbReference>
<name>A0A087XQA0_POEFO</name>
<feature type="coiled-coil region" evidence="7">
    <location>
        <begin position="240"/>
        <end position="296"/>
    </location>
</feature>
<dbReference type="InterPro" id="IPR027370">
    <property type="entry name" value="Znf-RING_euk"/>
</dbReference>
<dbReference type="Gene3D" id="2.60.120.920">
    <property type="match status" value="1"/>
</dbReference>
<dbReference type="Pfam" id="PF13445">
    <property type="entry name" value="zf-RING_UBOX"/>
    <property type="match status" value="1"/>
</dbReference>
<accession>A0A087XQA0</accession>
<dbReference type="InterPro" id="IPR058030">
    <property type="entry name" value="TRIM8/14/16/25/29/45/65_CC"/>
</dbReference>
<dbReference type="InterPro" id="IPR013083">
    <property type="entry name" value="Znf_RING/FYVE/PHD"/>
</dbReference>
<dbReference type="Ensembl" id="ENSPFOT00000007965.2">
    <property type="protein sequence ID" value="ENSPFOP00000007953.2"/>
    <property type="gene ID" value="ENSPFOG00000008035.2"/>
</dbReference>
<keyword evidence="2" id="KW-0479">Metal-binding</keyword>
<keyword evidence="4" id="KW-0862">Zinc</keyword>
<feature type="domain" description="B box-type" evidence="9">
    <location>
        <begin position="149"/>
        <end position="189"/>
    </location>
</feature>
<evidence type="ECO:0000313" key="12">
    <source>
        <dbReference type="Proteomes" id="UP000028760"/>
    </source>
</evidence>
<dbReference type="eggNOG" id="KOG2177">
    <property type="taxonomic scope" value="Eukaryota"/>
</dbReference>
<dbReference type="OMA" id="EINTFIC"/>
<evidence type="ECO:0000256" key="2">
    <source>
        <dbReference type="ARBA" id="ARBA00022723"/>
    </source>
</evidence>
<dbReference type="GO" id="GO:0008270">
    <property type="term" value="F:zinc ion binding"/>
    <property type="evidence" value="ECO:0007669"/>
    <property type="project" value="UniProtKB-KW"/>
</dbReference>
<proteinExistence type="predicted"/>
<keyword evidence="1" id="KW-0399">Innate immunity</keyword>
<dbReference type="PROSITE" id="PS50119">
    <property type="entry name" value="ZF_BBOX"/>
    <property type="match status" value="1"/>
</dbReference>
<dbReference type="AlphaFoldDB" id="A0A087XQA0"/>
<dbReference type="PROSITE" id="PS50188">
    <property type="entry name" value="B302_SPRY"/>
    <property type="match status" value="1"/>
</dbReference>
<dbReference type="InterPro" id="IPR003877">
    <property type="entry name" value="SPRY_dom"/>
</dbReference>
<dbReference type="GO" id="GO:0045087">
    <property type="term" value="P:innate immune response"/>
    <property type="evidence" value="ECO:0007669"/>
    <property type="project" value="UniProtKB-KW"/>
</dbReference>
<dbReference type="Pfam" id="PF00622">
    <property type="entry name" value="SPRY"/>
    <property type="match status" value="1"/>
</dbReference>
<dbReference type="InterPro" id="IPR013320">
    <property type="entry name" value="ConA-like_dom_sf"/>
</dbReference>
<dbReference type="InterPro" id="IPR000315">
    <property type="entry name" value="Znf_B-box"/>
</dbReference>
<organism evidence="11 12">
    <name type="scientific">Poecilia formosa</name>
    <name type="common">Amazon molly</name>
    <name type="synonym">Limia formosa</name>
    <dbReference type="NCBI Taxonomy" id="48698"/>
    <lineage>
        <taxon>Eukaryota</taxon>
        <taxon>Metazoa</taxon>
        <taxon>Chordata</taxon>
        <taxon>Craniata</taxon>
        <taxon>Vertebrata</taxon>
        <taxon>Euteleostomi</taxon>
        <taxon>Actinopterygii</taxon>
        <taxon>Neopterygii</taxon>
        <taxon>Teleostei</taxon>
        <taxon>Neoteleostei</taxon>
        <taxon>Acanthomorphata</taxon>
        <taxon>Ovalentaria</taxon>
        <taxon>Atherinomorphae</taxon>
        <taxon>Cyprinodontiformes</taxon>
        <taxon>Poeciliidae</taxon>
        <taxon>Poeciliinae</taxon>
        <taxon>Poecilia</taxon>
    </lineage>
</organism>
<evidence type="ECO:0000259" key="10">
    <source>
        <dbReference type="PROSITE" id="PS50188"/>
    </source>
</evidence>
<dbReference type="PANTHER" id="PTHR25465">
    <property type="entry name" value="B-BOX DOMAIN CONTAINING"/>
    <property type="match status" value="1"/>
</dbReference>
<evidence type="ECO:0000313" key="11">
    <source>
        <dbReference type="Ensembl" id="ENSPFOP00000007953.2"/>
    </source>
</evidence>
<dbReference type="SMART" id="SM00449">
    <property type="entry name" value="SPRY"/>
    <property type="match status" value="1"/>
</dbReference>
<feature type="domain" description="B30.2/SPRY" evidence="10">
    <location>
        <begin position="341"/>
        <end position="522"/>
    </location>
</feature>
<dbReference type="InterPro" id="IPR043136">
    <property type="entry name" value="B30.2/SPRY_sf"/>
</dbReference>
<evidence type="ECO:0000256" key="6">
    <source>
        <dbReference type="PROSITE-ProRule" id="PRU00024"/>
    </source>
</evidence>
<sequence>QTASMSAASCLLSEEQFLCSICLDLFKDPLTTPCGHNFCKNCNTLGCKSLCPLCKRDFGARPELEINTFICEMVAQFKIKAQQKASGSSSEQQVAKPGEISCDLCSGTKLKALKSCLVCLLSYCETHLKPHLSESRLKKHQLMEPMKNLEEMLCKKHGKPLELFCKTDQTCICSLCSVLVHESHRFVPLSHQYEAVRVELKKIEAELKKKIQTNRLKVQEIKEVLNICKDAADGEKAEGVQVFTALKESVEKALEELINEIEEKQKTTEKQAEVFVKDLEQEISELMKKSFEVKKLSQSEDHLSLLQIKAALPTKKWTEISIHPPSYDETVVNFMSQMEVTTKKFYNEAELRRVQQYAVDVTLDPATAHPALILSDDEKRVHCCQFTLYHNVFGKQGFSSGRFYFEAGVQGKNNWTLGVARESVDRDGPIQLSPENGYWTVGLRRNKFMAFDDTCNGILCFPPPTKVGVFVNSFYDVNTSKCLHTFHCALLFEKIYRFFSPGPNHDGRNSTPLFISPVPQTF</sequence>
<dbReference type="SUPFAM" id="SSF57845">
    <property type="entry name" value="B-box zinc-binding domain"/>
    <property type="match status" value="1"/>
</dbReference>
<dbReference type="STRING" id="48698.ENSPFOP00000007953"/>
<dbReference type="Pfam" id="PF25600">
    <property type="entry name" value="TRIM_CC"/>
    <property type="match status" value="1"/>
</dbReference>
<dbReference type="SMART" id="SM00589">
    <property type="entry name" value="PRY"/>
    <property type="match status" value="1"/>
</dbReference>
<dbReference type="PROSITE" id="PS50089">
    <property type="entry name" value="ZF_RING_2"/>
    <property type="match status" value="1"/>
</dbReference>
<dbReference type="EMBL" id="AYCK01012197">
    <property type="status" value="NOT_ANNOTATED_CDS"/>
    <property type="molecule type" value="Genomic_DNA"/>
</dbReference>
<dbReference type="CDD" id="cd19769">
    <property type="entry name" value="Bbox2_TRIM16-like"/>
    <property type="match status" value="1"/>
</dbReference>
<keyword evidence="5" id="KW-0391">Immunity</keyword>
<dbReference type="Gene3D" id="3.30.40.10">
    <property type="entry name" value="Zinc/RING finger domain, C3HC4 (zinc finger)"/>
    <property type="match status" value="1"/>
</dbReference>
<dbReference type="SUPFAM" id="SSF49899">
    <property type="entry name" value="Concanavalin A-like lectins/glucanases"/>
    <property type="match status" value="1"/>
</dbReference>
<evidence type="ECO:0000259" key="8">
    <source>
        <dbReference type="PROSITE" id="PS50089"/>
    </source>
</evidence>
<dbReference type="InterPro" id="IPR051051">
    <property type="entry name" value="E3_ubiq-ligase_TRIM/RNF"/>
</dbReference>